<keyword evidence="5" id="KW-0949">S-adenosyl-L-methionine</keyword>
<keyword evidence="8" id="KW-0408">Iron</keyword>
<evidence type="ECO:0000259" key="10">
    <source>
        <dbReference type="PROSITE" id="PS51449"/>
    </source>
</evidence>
<keyword evidence="9" id="KW-0411">Iron-sulfur</keyword>
<evidence type="ECO:0000259" key="11">
    <source>
        <dbReference type="PROSITE" id="PS51918"/>
    </source>
</evidence>
<dbReference type="InterPro" id="IPR006638">
    <property type="entry name" value="Elp3/MiaA/NifB-like_rSAM"/>
</dbReference>
<dbReference type="InterPro" id="IPR058240">
    <property type="entry name" value="rSAM_sf"/>
</dbReference>
<dbReference type="InterPro" id="IPR006467">
    <property type="entry name" value="MiaB-like_bact"/>
</dbReference>
<dbReference type="NCBIfam" id="TIGR01579">
    <property type="entry name" value="MiaB-like-C"/>
    <property type="match status" value="1"/>
</dbReference>
<dbReference type="Pfam" id="PF00919">
    <property type="entry name" value="UPF0004"/>
    <property type="match status" value="1"/>
</dbReference>
<dbReference type="Gene3D" id="3.40.50.12160">
    <property type="entry name" value="Methylthiotransferase, N-terminal domain"/>
    <property type="match status" value="1"/>
</dbReference>
<dbReference type="SFLD" id="SFLDG01082">
    <property type="entry name" value="B12-binding_domain_containing"/>
    <property type="match status" value="1"/>
</dbReference>
<evidence type="ECO:0000256" key="8">
    <source>
        <dbReference type="ARBA" id="ARBA00023004"/>
    </source>
</evidence>
<dbReference type="SFLD" id="SFLDG01061">
    <property type="entry name" value="methylthiotransferase"/>
    <property type="match status" value="1"/>
</dbReference>
<evidence type="ECO:0000256" key="1">
    <source>
        <dbReference type="ARBA" id="ARBA00001966"/>
    </source>
</evidence>
<evidence type="ECO:0000256" key="6">
    <source>
        <dbReference type="ARBA" id="ARBA00022694"/>
    </source>
</evidence>
<keyword evidence="4 12" id="KW-0808">Transferase</keyword>
<dbReference type="RefSeq" id="WP_129601449.1">
    <property type="nucleotide sequence ID" value="NZ_SBLB01000002.1"/>
</dbReference>
<dbReference type="PANTHER" id="PTHR43020">
    <property type="entry name" value="CDK5 REGULATORY SUBUNIT-ASSOCIATED PROTEIN 1"/>
    <property type="match status" value="1"/>
</dbReference>
<dbReference type="InterPro" id="IPR005839">
    <property type="entry name" value="Methylthiotransferase"/>
</dbReference>
<feature type="domain" description="MTTase N-terminal" evidence="10">
    <location>
        <begin position="2"/>
        <end position="114"/>
    </location>
</feature>
<keyword evidence="3" id="KW-0963">Cytoplasm</keyword>
<feature type="domain" description="Radical SAM core" evidence="11">
    <location>
        <begin position="140"/>
        <end position="372"/>
    </location>
</feature>
<dbReference type="FunFam" id="3.40.50.12160:FF:000004">
    <property type="entry name" value="Threonylcarbamoyladenosine tRNA methylthiotransferase MtaB"/>
    <property type="match status" value="1"/>
</dbReference>
<dbReference type="SFLD" id="SFLDS00029">
    <property type="entry name" value="Radical_SAM"/>
    <property type="match status" value="1"/>
</dbReference>
<sequence>MKKVAFYTLGCKLNFSETSTLARMMEQQGYQRVEFNQQPDIFIVNTCSVTDNADKKCRKIVREAQKINPDGYIAILGCYAQLKPQEIAAIPGVDAVLGAAEKFRLHELMPTFVKVPDGQSARIFNSPIEHAIDYHASYSLNDRTRTFLKVQDGCDYPCSYCTIPLARGRSRSDTIANVVASARDIAARGVKEIVLTGVNIGDFGLSGGPDRQETFLDLIRALDDVDGIERFRISSIEPNLLTDDIIAFVASSKRFVPHFHVPLQSGSNRVLGLMRRRYKRDLYADRVARIKELMPHACIGVDVIVGHPGETEELFLETYQFLTELPVSYLHVFTYSERPNTTALSIKPVVPGHVRAERSRMLHILSEKMRRAFYESQLGREATVLFEEDVEDGFMQGFTENYVRVVARYDPLRINEILPVRLTTINHNGLVEVEETVLLEHH</sequence>
<dbReference type="InterPro" id="IPR007197">
    <property type="entry name" value="rSAM"/>
</dbReference>
<dbReference type="PROSITE" id="PS51449">
    <property type="entry name" value="MTTASE_N"/>
    <property type="match status" value="1"/>
</dbReference>
<accession>A0A4Q2UTW4</accession>
<dbReference type="GO" id="GO:0046872">
    <property type="term" value="F:metal ion binding"/>
    <property type="evidence" value="ECO:0007669"/>
    <property type="project" value="UniProtKB-KW"/>
</dbReference>
<keyword evidence="7" id="KW-0479">Metal-binding</keyword>
<protein>
    <submittedName>
        <fullName evidence="12">tRNA (N(6)-L-threonylcarbamoyladenosine(37)-C(2))-methylthiotransferase MtaB</fullName>
    </submittedName>
</protein>
<comment type="caution">
    <text evidence="12">The sequence shown here is derived from an EMBL/GenBank/DDBJ whole genome shotgun (WGS) entry which is preliminary data.</text>
</comment>
<evidence type="ECO:0000313" key="13">
    <source>
        <dbReference type="Proteomes" id="UP000290407"/>
    </source>
</evidence>
<dbReference type="InterPro" id="IPR023404">
    <property type="entry name" value="rSAM_horseshoe"/>
</dbReference>
<dbReference type="PANTHER" id="PTHR43020:SF2">
    <property type="entry name" value="MITOCHONDRIAL TRNA METHYLTHIOTRANSFERASE CDK5RAP1"/>
    <property type="match status" value="1"/>
</dbReference>
<dbReference type="InterPro" id="IPR020612">
    <property type="entry name" value="Methylthiotransferase_CS"/>
</dbReference>
<dbReference type="InterPro" id="IPR038135">
    <property type="entry name" value="Methylthiotransferase_N_sf"/>
</dbReference>
<evidence type="ECO:0000256" key="5">
    <source>
        <dbReference type="ARBA" id="ARBA00022691"/>
    </source>
</evidence>
<dbReference type="Gene3D" id="3.80.30.20">
    <property type="entry name" value="tm_1862 like domain"/>
    <property type="match status" value="1"/>
</dbReference>
<dbReference type="GO" id="GO:0051539">
    <property type="term" value="F:4 iron, 4 sulfur cluster binding"/>
    <property type="evidence" value="ECO:0007669"/>
    <property type="project" value="UniProtKB-KW"/>
</dbReference>
<dbReference type="SMART" id="SM00729">
    <property type="entry name" value="Elp3"/>
    <property type="match status" value="1"/>
</dbReference>
<proteinExistence type="predicted"/>
<dbReference type="InterPro" id="IPR013848">
    <property type="entry name" value="Methylthiotransferase_N"/>
</dbReference>
<evidence type="ECO:0000256" key="3">
    <source>
        <dbReference type="ARBA" id="ARBA00022490"/>
    </source>
</evidence>
<evidence type="ECO:0000256" key="2">
    <source>
        <dbReference type="ARBA" id="ARBA00022485"/>
    </source>
</evidence>
<dbReference type="PROSITE" id="PS51918">
    <property type="entry name" value="RADICAL_SAM"/>
    <property type="match status" value="1"/>
</dbReference>
<dbReference type="GO" id="GO:0035597">
    <property type="term" value="F:tRNA-2-methylthio-N(6)-dimethylallyladenosine(37) synthase activity"/>
    <property type="evidence" value="ECO:0007669"/>
    <property type="project" value="TreeGrafter"/>
</dbReference>
<dbReference type="GO" id="GO:0005829">
    <property type="term" value="C:cytosol"/>
    <property type="evidence" value="ECO:0007669"/>
    <property type="project" value="TreeGrafter"/>
</dbReference>
<dbReference type="Pfam" id="PF04055">
    <property type="entry name" value="Radical_SAM"/>
    <property type="match status" value="1"/>
</dbReference>
<organism evidence="12 13">
    <name type="scientific">Spirosoma sordidisoli</name>
    <dbReference type="NCBI Taxonomy" id="2502893"/>
    <lineage>
        <taxon>Bacteria</taxon>
        <taxon>Pseudomonadati</taxon>
        <taxon>Bacteroidota</taxon>
        <taxon>Cytophagia</taxon>
        <taxon>Cytophagales</taxon>
        <taxon>Cytophagaceae</taxon>
        <taxon>Spirosoma</taxon>
    </lineage>
</organism>
<dbReference type="CDD" id="cd01335">
    <property type="entry name" value="Radical_SAM"/>
    <property type="match status" value="1"/>
</dbReference>
<keyword evidence="6" id="KW-0819">tRNA processing</keyword>
<dbReference type="EMBL" id="SBLB01000002">
    <property type="protein sequence ID" value="RYC70289.1"/>
    <property type="molecule type" value="Genomic_DNA"/>
</dbReference>
<reference evidence="12 13" key="1">
    <citation type="submission" date="2019-01" db="EMBL/GenBank/DDBJ databases">
        <title>Spirosoma flava sp. nov., a propanil-degrading bacterium isolated from herbicide-contaminated soil.</title>
        <authorList>
            <person name="Zhang L."/>
            <person name="Jiang J.-D."/>
        </authorList>
    </citation>
    <scope>NUCLEOTIDE SEQUENCE [LARGE SCALE GENOMIC DNA]</scope>
    <source>
        <strain evidence="12 13">TY50</strain>
    </source>
</reference>
<dbReference type="PROSITE" id="PS01278">
    <property type="entry name" value="MTTASE_RADICAL"/>
    <property type="match status" value="1"/>
</dbReference>
<dbReference type="AlphaFoldDB" id="A0A4Q2UTW4"/>
<evidence type="ECO:0000256" key="7">
    <source>
        <dbReference type="ARBA" id="ARBA00022723"/>
    </source>
</evidence>
<evidence type="ECO:0000256" key="9">
    <source>
        <dbReference type="ARBA" id="ARBA00023014"/>
    </source>
</evidence>
<dbReference type="SUPFAM" id="SSF102114">
    <property type="entry name" value="Radical SAM enzymes"/>
    <property type="match status" value="1"/>
</dbReference>
<evidence type="ECO:0000313" key="12">
    <source>
        <dbReference type="EMBL" id="RYC70289.1"/>
    </source>
</evidence>
<name>A0A4Q2UTW4_9BACT</name>
<dbReference type="NCBIfam" id="TIGR00089">
    <property type="entry name" value="MiaB/RimO family radical SAM methylthiotransferase"/>
    <property type="match status" value="1"/>
</dbReference>
<dbReference type="Proteomes" id="UP000290407">
    <property type="component" value="Unassembled WGS sequence"/>
</dbReference>
<keyword evidence="13" id="KW-1185">Reference proteome</keyword>
<comment type="cofactor">
    <cofactor evidence="1">
        <name>[4Fe-4S] cluster</name>
        <dbReference type="ChEBI" id="CHEBI:49883"/>
    </cofactor>
</comment>
<keyword evidence="2" id="KW-0004">4Fe-4S</keyword>
<gene>
    <name evidence="12" type="primary">mtaB</name>
    <name evidence="12" type="ORF">EQG79_10530</name>
</gene>
<evidence type="ECO:0000256" key="4">
    <source>
        <dbReference type="ARBA" id="ARBA00022679"/>
    </source>
</evidence>